<proteinExistence type="predicted"/>
<protein>
    <submittedName>
        <fullName evidence="5">Uncharacterized protein</fullName>
    </submittedName>
</protein>
<dbReference type="PROSITE" id="PS50088">
    <property type="entry name" value="ANK_REPEAT"/>
    <property type="match status" value="3"/>
</dbReference>
<name>A0ABR1VEK7_9PEZI</name>
<evidence type="ECO:0000256" key="4">
    <source>
        <dbReference type="SAM" id="MobiDB-lite"/>
    </source>
</evidence>
<dbReference type="Gene3D" id="1.25.40.20">
    <property type="entry name" value="Ankyrin repeat-containing domain"/>
    <property type="match status" value="1"/>
</dbReference>
<comment type="caution">
    <text evidence="5">The sequence shown here is derived from an EMBL/GenBank/DDBJ whole genome shotgun (WGS) entry which is preliminary data.</text>
</comment>
<feature type="region of interest" description="Disordered" evidence="4">
    <location>
        <begin position="1"/>
        <end position="23"/>
    </location>
</feature>
<dbReference type="Proteomes" id="UP001446871">
    <property type="component" value="Unassembled WGS sequence"/>
</dbReference>
<dbReference type="PRINTS" id="PR01415">
    <property type="entry name" value="ANKYRIN"/>
</dbReference>
<dbReference type="Pfam" id="PF00023">
    <property type="entry name" value="Ank"/>
    <property type="match status" value="1"/>
</dbReference>
<evidence type="ECO:0000256" key="2">
    <source>
        <dbReference type="ARBA" id="ARBA00023043"/>
    </source>
</evidence>
<dbReference type="PANTHER" id="PTHR24171:SF8">
    <property type="entry name" value="BRCA1-ASSOCIATED RING DOMAIN PROTEIN 1"/>
    <property type="match status" value="1"/>
</dbReference>
<feature type="compositionally biased region" description="Polar residues" evidence="4">
    <location>
        <begin position="251"/>
        <end position="269"/>
    </location>
</feature>
<dbReference type="InterPro" id="IPR036770">
    <property type="entry name" value="Ankyrin_rpt-contain_sf"/>
</dbReference>
<keyword evidence="1" id="KW-0677">Repeat</keyword>
<keyword evidence="2 3" id="KW-0040">ANK repeat</keyword>
<feature type="repeat" description="ANK" evidence="3">
    <location>
        <begin position="158"/>
        <end position="190"/>
    </location>
</feature>
<dbReference type="EMBL" id="JAQQWM010000004">
    <property type="protein sequence ID" value="KAK8068358.1"/>
    <property type="molecule type" value="Genomic_DNA"/>
</dbReference>
<reference evidence="5 6" key="1">
    <citation type="submission" date="2023-01" db="EMBL/GenBank/DDBJ databases">
        <title>Analysis of 21 Apiospora genomes using comparative genomics revels a genus with tremendous synthesis potential of carbohydrate active enzymes and secondary metabolites.</title>
        <authorList>
            <person name="Sorensen T."/>
        </authorList>
    </citation>
    <scope>NUCLEOTIDE SEQUENCE [LARGE SCALE GENOMIC DNA]</scope>
    <source>
        <strain evidence="5 6">CBS 83171</strain>
    </source>
</reference>
<evidence type="ECO:0000313" key="6">
    <source>
        <dbReference type="Proteomes" id="UP001446871"/>
    </source>
</evidence>
<dbReference type="SUPFAM" id="SSF48403">
    <property type="entry name" value="Ankyrin repeat"/>
    <property type="match status" value="1"/>
</dbReference>
<evidence type="ECO:0000256" key="3">
    <source>
        <dbReference type="PROSITE-ProRule" id="PRU00023"/>
    </source>
</evidence>
<accession>A0ABR1VEK7</accession>
<feature type="repeat" description="ANK" evidence="3">
    <location>
        <begin position="122"/>
        <end position="154"/>
    </location>
</feature>
<feature type="region of interest" description="Disordered" evidence="4">
    <location>
        <begin position="250"/>
        <end position="275"/>
    </location>
</feature>
<dbReference type="PANTHER" id="PTHR24171">
    <property type="entry name" value="ANKYRIN REPEAT DOMAIN-CONTAINING PROTEIN 39-RELATED"/>
    <property type="match status" value="1"/>
</dbReference>
<sequence length="752" mass="86312">MMEQLRRTTNTTSPEPDPDEICATNCEHQSIPLVSGPQPAPPPSSVLLDDDIEYPTYGSPGFMFAHLGNLSSSQNDADQGSDQGTDPFHDRAEIHRCIRNHDVQALLQLLNVGSDLEVNDENGETPLYLATRLGFQDIIQLLLEKGVDPESKNPNLPDLPSALFQAVSKNSLETTEMLLQKGANINARNWYGSTPLAMAVMRQEVEMIDLLLQYGAEKGATDSNGVTITSLAKGLQEIEFLLQSPPLLQGPHTSAVQATEPNQNQNKPQASPPYNERDQMISLHHFMAVIIDFFLVENSERRMMKSLSMFDLLYGDGTLREAMQREIGPYGEATEHENLVAFMPYLHHENQLNQHALYEEMKELLKQSPQARMRPEEAGNTVQHDYQHMAADPANWPIDGQGQVYRHLINGYLNLSPDDEDMHLQLRRTLDQYLYPEIDTTTRDQDQVVYRYMKDRYKEPRLFMVDQLWFWIINGDTLITCASNGLEPRANSTPAVRPAIPEQSPNLAQAYLNFMNIPFRPRQRPTRKRTRRWAEEQPYNWQSMDQLPEAFPTHQTTGDSVDPSDHVTNVHRNIINHLQLQTRAPIKSAYELAVLISNYCTAVFDPSQTPERFQFFDFFERSITRASGEASKLLQQFRNATGHSEETHIRDQLNIRREFELLTETEDIQEELGILRKVLEDEEEVRDKLWQVCDKLGHNTRQYVHDGGRMFKEKDQIGHHLRRIELMEKMVNRINKMVDILPAHLKLLLIKC</sequence>
<feature type="repeat" description="ANK" evidence="3">
    <location>
        <begin position="191"/>
        <end position="223"/>
    </location>
</feature>
<dbReference type="SMART" id="SM00248">
    <property type="entry name" value="ANK"/>
    <property type="match status" value="4"/>
</dbReference>
<dbReference type="PROSITE" id="PS50297">
    <property type="entry name" value="ANK_REP_REGION"/>
    <property type="match status" value="3"/>
</dbReference>
<dbReference type="Pfam" id="PF12796">
    <property type="entry name" value="Ank_2"/>
    <property type="match status" value="1"/>
</dbReference>
<dbReference type="InterPro" id="IPR002110">
    <property type="entry name" value="Ankyrin_rpt"/>
</dbReference>
<evidence type="ECO:0000313" key="5">
    <source>
        <dbReference type="EMBL" id="KAK8068358.1"/>
    </source>
</evidence>
<gene>
    <name evidence="5" type="ORF">PG996_007470</name>
</gene>
<keyword evidence="6" id="KW-1185">Reference proteome</keyword>
<organism evidence="5 6">
    <name type="scientific">Apiospora saccharicola</name>
    <dbReference type="NCBI Taxonomy" id="335842"/>
    <lineage>
        <taxon>Eukaryota</taxon>
        <taxon>Fungi</taxon>
        <taxon>Dikarya</taxon>
        <taxon>Ascomycota</taxon>
        <taxon>Pezizomycotina</taxon>
        <taxon>Sordariomycetes</taxon>
        <taxon>Xylariomycetidae</taxon>
        <taxon>Amphisphaeriales</taxon>
        <taxon>Apiosporaceae</taxon>
        <taxon>Apiospora</taxon>
    </lineage>
</organism>
<evidence type="ECO:0000256" key="1">
    <source>
        <dbReference type="ARBA" id="ARBA00022737"/>
    </source>
</evidence>